<dbReference type="AlphaFoldDB" id="A0A9W7LA19"/>
<feature type="compositionally biased region" description="Acidic residues" evidence="1">
    <location>
        <begin position="13"/>
        <end position="24"/>
    </location>
</feature>
<dbReference type="Proteomes" id="UP001165065">
    <property type="component" value="Unassembled WGS sequence"/>
</dbReference>
<dbReference type="InterPro" id="IPR016024">
    <property type="entry name" value="ARM-type_fold"/>
</dbReference>
<accession>A0A9W7LA19</accession>
<protein>
    <submittedName>
        <fullName evidence="2">Uncharacterized protein</fullName>
    </submittedName>
</protein>
<evidence type="ECO:0000256" key="1">
    <source>
        <dbReference type="SAM" id="MobiDB-lite"/>
    </source>
</evidence>
<name>A0A9W7LA19_9STRA</name>
<reference evidence="3" key="1">
    <citation type="journal article" date="2023" name="Commun. Biol.">
        <title>Genome analysis of Parmales, the sister group of diatoms, reveals the evolutionary specialization of diatoms from phago-mixotrophs to photoautotrophs.</title>
        <authorList>
            <person name="Ban H."/>
            <person name="Sato S."/>
            <person name="Yoshikawa S."/>
            <person name="Yamada K."/>
            <person name="Nakamura Y."/>
            <person name="Ichinomiya M."/>
            <person name="Sato N."/>
            <person name="Blanc-Mathieu R."/>
            <person name="Endo H."/>
            <person name="Kuwata A."/>
            <person name="Ogata H."/>
        </authorList>
    </citation>
    <scope>NUCLEOTIDE SEQUENCE [LARGE SCALE GENOMIC DNA]</scope>
</reference>
<comment type="caution">
    <text evidence="2">The sequence shown here is derived from an EMBL/GenBank/DDBJ whole genome shotgun (WGS) entry which is preliminary data.</text>
</comment>
<evidence type="ECO:0000313" key="3">
    <source>
        <dbReference type="Proteomes" id="UP001165065"/>
    </source>
</evidence>
<dbReference type="InterPro" id="IPR011989">
    <property type="entry name" value="ARM-like"/>
</dbReference>
<feature type="non-terminal residue" evidence="2">
    <location>
        <position position="1"/>
    </location>
</feature>
<gene>
    <name evidence="2" type="ORF">TrCOL_g10707</name>
</gene>
<evidence type="ECO:0000313" key="2">
    <source>
        <dbReference type="EMBL" id="GMI42632.1"/>
    </source>
</evidence>
<dbReference type="SUPFAM" id="SSF48371">
    <property type="entry name" value="ARM repeat"/>
    <property type="match status" value="1"/>
</dbReference>
<dbReference type="Gene3D" id="1.25.10.10">
    <property type="entry name" value="Leucine-rich Repeat Variant"/>
    <property type="match status" value="1"/>
</dbReference>
<feature type="region of interest" description="Disordered" evidence="1">
    <location>
        <begin position="98"/>
        <end position="124"/>
    </location>
</feature>
<organism evidence="2 3">
    <name type="scientific">Triparma columacea</name>
    <dbReference type="NCBI Taxonomy" id="722753"/>
    <lineage>
        <taxon>Eukaryota</taxon>
        <taxon>Sar</taxon>
        <taxon>Stramenopiles</taxon>
        <taxon>Ochrophyta</taxon>
        <taxon>Bolidophyceae</taxon>
        <taxon>Parmales</taxon>
        <taxon>Triparmaceae</taxon>
        <taxon>Triparma</taxon>
    </lineage>
</organism>
<feature type="region of interest" description="Disordered" evidence="1">
    <location>
        <begin position="1"/>
        <end position="70"/>
    </location>
</feature>
<feature type="compositionally biased region" description="Basic and acidic residues" evidence="1">
    <location>
        <begin position="1"/>
        <end position="10"/>
    </location>
</feature>
<sequence>MFVRDLEHPQAMEGEDSSSDDDSSNEGGSVPPSSFTTNLLIPPSSSFPFSTTTPSEPGTPTGGTLTKTLSYTSNNDTSALGSALYNSSNPYYTSISTTTRAQATPNRGSKPSSTGPPKPPTRRILSGVHLQSLPPPKSSNTSPPLTTLYDSTAQQLSAFISILAREMSLEEFATVENEAFTAIFSLVHSSDLSSRLAGIAGLVCLIGVASSDEERKGIKFANNLSNGLRSNSDYEFLAAAAKAMGRMSRGAANADYVEFEVTRALEWLGTERSDRRLAACLVLKELARNAPTIFFSKTNQSAGGPNEFIDKIFPVLRDSKQIVRVCAGEALLECLKILANRQARFNTDKFCKIYTDMQDNFFGRGEDAAHGSLLVLVTMLEHTGDFMLPRFEEVCDSVMKLSFHKKTVIRYTVAELIPRLARRCPSAFGRRYLTTCLKFLIKNADDTKSRGANEMRPTCFIAIGQLCLALQISNHPPHRFPTQTGKEVKEKDDGKPKFSSRAGIYDYLDEIFALVKEGLKSKGSSSRSKPCSSEALYCAADLIEALGSQAEPYITSLVDEMFNAGLSQQLIYA</sequence>
<dbReference type="OrthoDB" id="1497633at2759"/>
<keyword evidence="3" id="KW-1185">Reference proteome</keyword>
<feature type="compositionally biased region" description="Low complexity" evidence="1">
    <location>
        <begin position="42"/>
        <end position="70"/>
    </location>
</feature>
<dbReference type="EMBL" id="BRYA01000177">
    <property type="protein sequence ID" value="GMI42632.1"/>
    <property type="molecule type" value="Genomic_DNA"/>
</dbReference>
<proteinExistence type="predicted"/>